<dbReference type="STRING" id="1250539.Ga0080574_TMP4289"/>
<dbReference type="AlphaFoldDB" id="A0A1P8UZ05"/>
<evidence type="ECO:0008006" key="3">
    <source>
        <dbReference type="Google" id="ProtNLM"/>
    </source>
</evidence>
<keyword evidence="2" id="KW-1185">Reference proteome</keyword>
<proteinExistence type="predicted"/>
<dbReference type="Proteomes" id="UP000187059">
    <property type="component" value="Chromosome"/>
</dbReference>
<protein>
    <recommendedName>
        <fullName evidence="3">N-(5'-phosphoribosyl)anthranilate isomerase</fullName>
    </recommendedName>
</protein>
<evidence type="ECO:0000313" key="2">
    <source>
        <dbReference type="Proteomes" id="UP000187059"/>
    </source>
</evidence>
<sequence length="82" mass="9211">MCKAGGMKDMPLPISPDRWLGHLFASRAAASGGVVRRSTRDIERIVGRERFLAELDRRGFRAVENAGQIIVFCNRDAVRILR</sequence>
<dbReference type="KEGG" id="paby:Ga0080574_TMP4289"/>
<name>A0A1P8UZ05_9RHOB</name>
<accession>A0A1P8UZ05</accession>
<dbReference type="EMBL" id="CP015093">
    <property type="protein sequence ID" value="APZ54623.1"/>
    <property type="molecule type" value="Genomic_DNA"/>
</dbReference>
<gene>
    <name evidence="1" type="ORF">Ga0080574_TMP4289</name>
</gene>
<organism evidence="1 2">
    <name type="scientific">Salipiger abyssi</name>
    <dbReference type="NCBI Taxonomy" id="1250539"/>
    <lineage>
        <taxon>Bacteria</taxon>
        <taxon>Pseudomonadati</taxon>
        <taxon>Pseudomonadota</taxon>
        <taxon>Alphaproteobacteria</taxon>
        <taxon>Rhodobacterales</taxon>
        <taxon>Roseobacteraceae</taxon>
        <taxon>Salipiger</taxon>
    </lineage>
</organism>
<reference evidence="1 2" key="1">
    <citation type="submission" date="2016-04" db="EMBL/GenBank/DDBJ databases">
        <title>Deep-sea bacteria in the southern Pacific.</title>
        <authorList>
            <person name="Tang K."/>
        </authorList>
    </citation>
    <scope>NUCLEOTIDE SEQUENCE [LARGE SCALE GENOMIC DNA]</scope>
    <source>
        <strain evidence="1 2">JLT2014</strain>
    </source>
</reference>
<evidence type="ECO:0000313" key="1">
    <source>
        <dbReference type="EMBL" id="APZ54623.1"/>
    </source>
</evidence>